<organism evidence="10 11">
    <name type="scientific">Anaerosporobacter mobilis DSM 15930</name>
    <dbReference type="NCBI Taxonomy" id="1120996"/>
    <lineage>
        <taxon>Bacteria</taxon>
        <taxon>Bacillati</taxon>
        <taxon>Bacillota</taxon>
        <taxon>Clostridia</taxon>
        <taxon>Lachnospirales</taxon>
        <taxon>Lachnospiraceae</taxon>
        <taxon>Anaerosporobacter</taxon>
    </lineage>
</organism>
<evidence type="ECO:0000259" key="8">
    <source>
        <dbReference type="Pfam" id="PF02687"/>
    </source>
</evidence>
<dbReference type="AlphaFoldDB" id="A0A1M7NN75"/>
<evidence type="ECO:0000313" key="11">
    <source>
        <dbReference type="Proteomes" id="UP000184038"/>
    </source>
</evidence>
<dbReference type="InterPro" id="IPR050250">
    <property type="entry name" value="Macrolide_Exporter_MacB"/>
</dbReference>
<dbReference type="InterPro" id="IPR003838">
    <property type="entry name" value="ABC3_permease_C"/>
</dbReference>
<dbReference type="GO" id="GO:0005886">
    <property type="term" value="C:plasma membrane"/>
    <property type="evidence" value="ECO:0007669"/>
    <property type="project" value="UniProtKB-SubCell"/>
</dbReference>
<feature type="domain" description="ABC3 transporter permease C-terminal" evidence="8">
    <location>
        <begin position="293"/>
        <end position="418"/>
    </location>
</feature>
<dbReference type="RefSeq" id="WP_073291935.1">
    <property type="nucleotide sequence ID" value="NZ_FRCP01000035.1"/>
</dbReference>
<dbReference type="Proteomes" id="UP000184038">
    <property type="component" value="Unassembled WGS sequence"/>
</dbReference>
<feature type="transmembrane region" description="Helical" evidence="7">
    <location>
        <begin position="782"/>
        <end position="801"/>
    </location>
</feature>
<evidence type="ECO:0000256" key="3">
    <source>
        <dbReference type="ARBA" id="ARBA00022692"/>
    </source>
</evidence>
<dbReference type="PANTHER" id="PTHR30572">
    <property type="entry name" value="MEMBRANE COMPONENT OF TRANSPORTER-RELATED"/>
    <property type="match status" value="1"/>
</dbReference>
<feature type="transmembrane region" description="Helical" evidence="7">
    <location>
        <begin position="391"/>
        <end position="410"/>
    </location>
</feature>
<dbReference type="PANTHER" id="PTHR30572:SF4">
    <property type="entry name" value="ABC TRANSPORTER PERMEASE YTRF"/>
    <property type="match status" value="1"/>
</dbReference>
<comment type="subcellular location">
    <subcellularLocation>
        <location evidence="1">Cell membrane</location>
        <topology evidence="1">Multi-pass membrane protein</topology>
    </subcellularLocation>
</comment>
<dbReference type="GO" id="GO:0022857">
    <property type="term" value="F:transmembrane transporter activity"/>
    <property type="evidence" value="ECO:0007669"/>
    <property type="project" value="TreeGrafter"/>
</dbReference>
<evidence type="ECO:0000256" key="6">
    <source>
        <dbReference type="ARBA" id="ARBA00038076"/>
    </source>
</evidence>
<dbReference type="OrthoDB" id="9793166at2"/>
<accession>A0A1M7NN75</accession>
<feature type="transmembrane region" description="Helical" evidence="7">
    <location>
        <begin position="813"/>
        <end position="837"/>
    </location>
</feature>
<feature type="transmembrane region" description="Helical" evidence="7">
    <location>
        <begin position="465"/>
        <end position="486"/>
    </location>
</feature>
<sequence length="856" mass="96362">MNIMNSLTWKHMKANKKRTIVTILGVIISVAMITAVSTAALTFTTYLQNIQIQRGGAWHVKYVDVTKQQGNKLIDELDEKFSFYTQVKGYSKWKDTSKVVKPYIYVEAYDSTAFDKLPVTLLDGRFPEKAGEIIVSKEISNNKEETYKIGDSISMEYGKRFAMIEGEQKEFKQDVEFHGDTFPVEEQETWKSTGEKETYTIVGIIESDEWFAMPGRRAITFLDDNTVANSDTLTVNVFMNKVSNDLYNQTVSAGRAAGVDEGQLVFQDDLLRLHGVSKFEDTYNKMIQICTTILILIIMVGSIALIYNSFAISINERSKQFGMLSSIGATKEQKRNAVLFEGVVTGAISIPLGIIAGFVGMWTTFTILGPILENAMGINVGIKVVVSSESIIAAVIFSVITIFISAYLPARKAAKITPIEAIRQSRDITVHAKQVKTSRITQRLLGVEGDLAIKNLKRNRKHYRALVFSLMISLILFISVGSYVYYLKESVMFAMGDDSYDVAVWNIDKEEEDTVSELLKELPNVTEGNAVIKLSEWLVMDKEQSQSMITEEGKEALEENWSENNSEFVFYCSLSFIPDDEYERIVGKKNSGSDGIHAILINQQVRQRGYSLTDIEPLRAKVNDKIKVEDYEIQLDLITKERPLGVGFGTIGGNVSFVLPLSALSEFGQFDSEAMYNYYLNTSDAENIEDDIVDAFLRGGIQSNYTIYNQAVEIIRNNQITTVFSVFAYGFITLISLICIANLFNTISTSFALRRREFAMLKSIGMTPEVFRRMIRMESLMYGIKACIFGLPISIAMTLWIKKAVSYNFDKYYAFPYMTYIVGISAVFGVVGIAMLYSSRKIRKENIVDGLKTEIN</sequence>
<name>A0A1M7NN75_9FIRM</name>
<keyword evidence="2" id="KW-1003">Cell membrane</keyword>
<dbReference type="Pfam" id="PF12704">
    <property type="entry name" value="MacB_PCD"/>
    <property type="match status" value="1"/>
</dbReference>
<protein>
    <submittedName>
        <fullName evidence="10">Putative ABC transport system permease protein</fullName>
    </submittedName>
</protein>
<dbReference type="STRING" id="1120996.SAMN02746066_04620"/>
<evidence type="ECO:0000313" key="10">
    <source>
        <dbReference type="EMBL" id="SHN05225.1"/>
    </source>
</evidence>
<evidence type="ECO:0000256" key="2">
    <source>
        <dbReference type="ARBA" id="ARBA00022475"/>
    </source>
</evidence>
<evidence type="ECO:0000256" key="1">
    <source>
        <dbReference type="ARBA" id="ARBA00004651"/>
    </source>
</evidence>
<feature type="domain" description="MacB-like periplasmic core" evidence="9">
    <location>
        <begin position="19"/>
        <end position="207"/>
    </location>
</feature>
<feature type="transmembrane region" description="Helical" evidence="7">
    <location>
        <begin position="726"/>
        <end position="753"/>
    </location>
</feature>
<proteinExistence type="inferred from homology"/>
<keyword evidence="4 7" id="KW-1133">Transmembrane helix</keyword>
<gene>
    <name evidence="10" type="ORF">SAMN02746066_04620</name>
</gene>
<evidence type="ECO:0000256" key="5">
    <source>
        <dbReference type="ARBA" id="ARBA00023136"/>
    </source>
</evidence>
<evidence type="ECO:0000256" key="4">
    <source>
        <dbReference type="ARBA" id="ARBA00022989"/>
    </source>
</evidence>
<reference evidence="10 11" key="1">
    <citation type="submission" date="2016-11" db="EMBL/GenBank/DDBJ databases">
        <authorList>
            <person name="Jaros S."/>
            <person name="Januszkiewicz K."/>
            <person name="Wedrychowicz H."/>
        </authorList>
    </citation>
    <scope>NUCLEOTIDE SEQUENCE [LARGE SCALE GENOMIC DNA]</scope>
    <source>
        <strain evidence="10 11">DSM 15930</strain>
    </source>
</reference>
<dbReference type="EMBL" id="FRCP01000035">
    <property type="protein sequence ID" value="SHN05225.1"/>
    <property type="molecule type" value="Genomic_DNA"/>
</dbReference>
<keyword evidence="11" id="KW-1185">Reference proteome</keyword>
<dbReference type="Pfam" id="PF02687">
    <property type="entry name" value="FtsX"/>
    <property type="match status" value="2"/>
</dbReference>
<evidence type="ECO:0000259" key="9">
    <source>
        <dbReference type="Pfam" id="PF12704"/>
    </source>
</evidence>
<keyword evidence="5 7" id="KW-0472">Membrane</keyword>
<feature type="domain" description="ABC3 transporter permease C-terminal" evidence="8">
    <location>
        <begin position="731"/>
        <end position="847"/>
    </location>
</feature>
<feature type="transmembrane region" description="Helical" evidence="7">
    <location>
        <begin position="293"/>
        <end position="314"/>
    </location>
</feature>
<keyword evidence="3 7" id="KW-0812">Transmembrane</keyword>
<comment type="similarity">
    <text evidence="6">Belongs to the ABC-4 integral membrane protein family.</text>
</comment>
<dbReference type="InterPro" id="IPR025857">
    <property type="entry name" value="MacB_PCD"/>
</dbReference>
<evidence type="ECO:0000256" key="7">
    <source>
        <dbReference type="SAM" id="Phobius"/>
    </source>
</evidence>
<feature type="transmembrane region" description="Helical" evidence="7">
    <location>
        <begin position="338"/>
        <end position="371"/>
    </location>
</feature>